<dbReference type="EMBL" id="MDBS01000057">
    <property type="protein sequence ID" value="PMP25274.1"/>
    <property type="molecule type" value="Genomic_DNA"/>
</dbReference>
<name>A0A7Z1S0P8_9VIBR</name>
<dbReference type="AlphaFoldDB" id="A0A7Z1S0P8"/>
<protein>
    <submittedName>
        <fullName evidence="1">Uncharacterized protein</fullName>
    </submittedName>
</protein>
<comment type="caution">
    <text evidence="1">The sequence shown here is derived from an EMBL/GenBank/DDBJ whole genome shotgun (WGS) entry which is preliminary data.</text>
</comment>
<gene>
    <name evidence="1" type="ORF">BCS90_24730</name>
</gene>
<dbReference type="RefSeq" id="WP_154724055.1">
    <property type="nucleotide sequence ID" value="NZ_CP170593.1"/>
</dbReference>
<accession>A0A7Z1S0P8</accession>
<evidence type="ECO:0000313" key="1">
    <source>
        <dbReference type="EMBL" id="PMP25274.1"/>
    </source>
</evidence>
<proteinExistence type="predicted"/>
<organism evidence="1">
    <name type="scientific">Vibrio cyclitrophicus</name>
    <dbReference type="NCBI Taxonomy" id="47951"/>
    <lineage>
        <taxon>Bacteria</taxon>
        <taxon>Pseudomonadati</taxon>
        <taxon>Pseudomonadota</taxon>
        <taxon>Gammaproteobacteria</taxon>
        <taxon>Vibrionales</taxon>
        <taxon>Vibrionaceae</taxon>
        <taxon>Vibrio</taxon>
    </lineage>
</organism>
<sequence>MADLNGTIENIEQFIQVLEQHGVIRSATPLHELIKEFRKTRIDRGLRYELVDLQFSNISSSQFINNDKWDTSSFEVQLHLQIALLPNKEFMFGSVKSSVVEITYEAYSEDSCDLARGAWHLDYHDDGEGSSPEFIHPSYHFHHGGRRIKEDTENYGELVLLDTPRLMHPPLDLFLAVDLLASNFLKKRTWQNLRADTTYQEIIKESQVKWWQKYYQQIADYWNAPTSGRDDIQKRNDANLSVPYLYS</sequence>
<reference evidence="1" key="2">
    <citation type="journal article" date="2018" name="Nature">
        <title>A major lineage of non-tailed dsDNA viruses as unrecognized killers of marine bacteria.</title>
        <authorList>
            <person name="Kauffman K.M."/>
            <person name="Hussain F.A."/>
            <person name="Yang J."/>
            <person name="Arevalo P."/>
            <person name="Brown J.M."/>
            <person name="Chang W.K."/>
            <person name="VanInsberghe D."/>
            <person name="Elsherbini J."/>
            <person name="Sharma R.S."/>
            <person name="Cutler M.B."/>
            <person name="Kelly L."/>
            <person name="Polz M.F."/>
        </authorList>
    </citation>
    <scope>NUCLEOTIDE SEQUENCE</scope>
    <source>
        <strain evidence="1">10N.222.46.E12</strain>
    </source>
</reference>
<reference evidence="1" key="1">
    <citation type="submission" date="2016-07" db="EMBL/GenBank/DDBJ databases">
        <authorList>
            <person name="Kauffman K."/>
            <person name="Arevalo P."/>
            <person name="Polz M.F."/>
        </authorList>
    </citation>
    <scope>NUCLEOTIDE SEQUENCE</scope>
    <source>
        <strain evidence="1">10N.222.46.E12</strain>
    </source>
</reference>